<accession>A0ABN9RAQ2</accession>
<evidence type="ECO:0000313" key="2">
    <source>
        <dbReference type="EMBL" id="CAK0813496.1"/>
    </source>
</evidence>
<dbReference type="InterPro" id="IPR001173">
    <property type="entry name" value="Glyco_trans_2-like"/>
</dbReference>
<sequence length="118" mass="12667">MGSQAQDEGNPLVSIMVLTFNQPAFVTLALRQISAQDYPNIEVVLVDDGTPSIEVVLRPDLNIGASGLSFMSAPVTLVRSATRLCIGAKRNMGLTAARGSIVVHWDDDDLYPPNRVSV</sequence>
<evidence type="ECO:0000259" key="1">
    <source>
        <dbReference type="Pfam" id="PF00535"/>
    </source>
</evidence>
<organism evidence="2 3">
    <name type="scientific">Prorocentrum cordatum</name>
    <dbReference type="NCBI Taxonomy" id="2364126"/>
    <lineage>
        <taxon>Eukaryota</taxon>
        <taxon>Sar</taxon>
        <taxon>Alveolata</taxon>
        <taxon>Dinophyceae</taxon>
        <taxon>Prorocentrales</taxon>
        <taxon>Prorocentraceae</taxon>
        <taxon>Prorocentrum</taxon>
    </lineage>
</organism>
<dbReference type="SUPFAM" id="SSF53448">
    <property type="entry name" value="Nucleotide-diphospho-sugar transferases"/>
    <property type="match status" value="1"/>
</dbReference>
<name>A0ABN9RAQ2_9DINO</name>
<dbReference type="PANTHER" id="PTHR22916:SF3">
    <property type="entry name" value="UDP-GLCNAC:BETAGAL BETA-1,3-N-ACETYLGLUCOSAMINYLTRANSFERASE-LIKE PROTEIN 1"/>
    <property type="match status" value="1"/>
</dbReference>
<dbReference type="PANTHER" id="PTHR22916">
    <property type="entry name" value="GLYCOSYLTRANSFERASE"/>
    <property type="match status" value="1"/>
</dbReference>
<proteinExistence type="predicted"/>
<dbReference type="InterPro" id="IPR029044">
    <property type="entry name" value="Nucleotide-diphossugar_trans"/>
</dbReference>
<gene>
    <name evidence="2" type="ORF">PCOR1329_LOCUS17397</name>
</gene>
<comment type="caution">
    <text evidence="2">The sequence shown here is derived from an EMBL/GenBank/DDBJ whole genome shotgun (WGS) entry which is preliminary data.</text>
</comment>
<dbReference type="CDD" id="cd00761">
    <property type="entry name" value="Glyco_tranf_GTA_type"/>
    <property type="match status" value="1"/>
</dbReference>
<dbReference type="Proteomes" id="UP001189429">
    <property type="component" value="Unassembled WGS sequence"/>
</dbReference>
<feature type="domain" description="Glycosyltransferase 2-like" evidence="1">
    <location>
        <begin position="14"/>
        <end position="116"/>
    </location>
</feature>
<evidence type="ECO:0000313" key="3">
    <source>
        <dbReference type="Proteomes" id="UP001189429"/>
    </source>
</evidence>
<dbReference type="Pfam" id="PF00535">
    <property type="entry name" value="Glycos_transf_2"/>
    <property type="match status" value="1"/>
</dbReference>
<keyword evidence="3" id="KW-1185">Reference proteome</keyword>
<protein>
    <recommendedName>
        <fullName evidence="1">Glycosyltransferase 2-like domain-containing protein</fullName>
    </recommendedName>
</protein>
<dbReference type="EMBL" id="CAUYUJ010005395">
    <property type="protein sequence ID" value="CAK0813496.1"/>
    <property type="molecule type" value="Genomic_DNA"/>
</dbReference>
<dbReference type="Gene3D" id="3.90.550.10">
    <property type="entry name" value="Spore Coat Polysaccharide Biosynthesis Protein SpsA, Chain A"/>
    <property type="match status" value="1"/>
</dbReference>
<reference evidence="2" key="1">
    <citation type="submission" date="2023-10" db="EMBL/GenBank/DDBJ databases">
        <authorList>
            <person name="Chen Y."/>
            <person name="Shah S."/>
            <person name="Dougan E. K."/>
            <person name="Thang M."/>
            <person name="Chan C."/>
        </authorList>
    </citation>
    <scope>NUCLEOTIDE SEQUENCE [LARGE SCALE GENOMIC DNA]</scope>
</reference>